<accession>A0ABM9AHP1</accession>
<dbReference type="InterPro" id="IPR001296">
    <property type="entry name" value="Glyco_trans_1"/>
</dbReference>
<evidence type="ECO:0000259" key="1">
    <source>
        <dbReference type="Pfam" id="PF00534"/>
    </source>
</evidence>
<gene>
    <name evidence="2" type="ORF">SIN8267_02394</name>
</gene>
<dbReference type="Gene3D" id="3.40.50.2000">
    <property type="entry name" value="Glycogen Phosphorylase B"/>
    <property type="match status" value="1"/>
</dbReference>
<evidence type="ECO:0000313" key="2">
    <source>
        <dbReference type="EMBL" id="CAH0992275.1"/>
    </source>
</evidence>
<dbReference type="RefSeq" id="WP_237444970.1">
    <property type="nucleotide sequence ID" value="NZ_CAKLPX010000003.1"/>
</dbReference>
<feature type="domain" description="Glycosyl transferase family 1" evidence="1">
    <location>
        <begin position="268"/>
        <end position="335"/>
    </location>
</feature>
<dbReference type="CDD" id="cd01635">
    <property type="entry name" value="Glycosyltransferase_GTB-type"/>
    <property type="match status" value="1"/>
</dbReference>
<evidence type="ECO:0000313" key="3">
    <source>
        <dbReference type="Proteomes" id="UP000838100"/>
    </source>
</evidence>
<dbReference type="PANTHER" id="PTHR46656">
    <property type="entry name" value="PUTATIVE-RELATED"/>
    <property type="match status" value="1"/>
</dbReference>
<comment type="caution">
    <text evidence="2">The sequence shown here is derived from an EMBL/GenBank/DDBJ whole genome shotgun (WGS) entry which is preliminary data.</text>
</comment>
<sequence>MIFIVYAESSRGSIASSLGLTDYSYFFVMQQFKPMLERIGPVLLVDKVHPEVDSIYRWASRMGESCVFLSFTPPHKTVNNLLCPTIPVFAWEYSTIPNEMWGGDEKNNWAAELLKYGISITHSEHTCRAVRSAVGGDYPIKSIPAPLWDEFRQYSNKESSSFLIQPLTITFDGWMVDSANLEEDMRGAGQPKSINSLSLSGVVYTSVFNPNDARKNWQDLLDAFCWAHRGESGATLVLKLTHADPDFCFREVAGELPKLMPFACRVVLIQGYLSDSDYAGLISATTYVVNSAYGEGQCLPLMEFMSAGKPAVAPDHSGMEDYINHENSFVIKSSNEWIHWPHDPRLLLRAFRRRIDWESLVASYHASYIEAVTDSKAYARRSEKATEDLRSHCSLRVAEAQMRIVVADCERINAHAYSRVRQRLLKPLYSMCWQLVSALGLRRKVSVSLLLAFKALFKIRGHNSIQKS</sequence>
<dbReference type="PANTHER" id="PTHR46656:SF3">
    <property type="entry name" value="PUTATIVE-RELATED"/>
    <property type="match status" value="1"/>
</dbReference>
<dbReference type="EMBL" id="CAKLPX010000003">
    <property type="protein sequence ID" value="CAH0992275.1"/>
    <property type="molecule type" value="Genomic_DNA"/>
</dbReference>
<organism evidence="2 3">
    <name type="scientific">Sinobacterium norvegicum</name>
    <dbReference type="NCBI Taxonomy" id="1641715"/>
    <lineage>
        <taxon>Bacteria</taxon>
        <taxon>Pseudomonadati</taxon>
        <taxon>Pseudomonadota</taxon>
        <taxon>Gammaproteobacteria</taxon>
        <taxon>Cellvibrionales</taxon>
        <taxon>Spongiibacteraceae</taxon>
        <taxon>Sinobacterium</taxon>
    </lineage>
</organism>
<keyword evidence="3" id="KW-1185">Reference proteome</keyword>
<dbReference type="Pfam" id="PF00534">
    <property type="entry name" value="Glycos_transf_1"/>
    <property type="match status" value="1"/>
</dbReference>
<reference evidence="2" key="1">
    <citation type="submission" date="2021-12" db="EMBL/GenBank/DDBJ databases">
        <authorList>
            <person name="Rodrigo-Torres L."/>
            <person name="Arahal R. D."/>
            <person name="Lucena T."/>
        </authorList>
    </citation>
    <scope>NUCLEOTIDE SEQUENCE</scope>
    <source>
        <strain evidence="2">CECT 8267</strain>
    </source>
</reference>
<protein>
    <recommendedName>
        <fullName evidence="1">Glycosyl transferase family 1 domain-containing protein</fullName>
    </recommendedName>
</protein>
<dbReference type="SUPFAM" id="SSF53756">
    <property type="entry name" value="UDP-Glycosyltransferase/glycogen phosphorylase"/>
    <property type="match status" value="1"/>
</dbReference>
<proteinExistence type="predicted"/>
<name>A0ABM9AHP1_9GAMM</name>
<dbReference type="Proteomes" id="UP000838100">
    <property type="component" value="Unassembled WGS sequence"/>
</dbReference>